<dbReference type="VEuPathDB" id="FungiDB:MYCFIDRAFT_212676"/>
<evidence type="ECO:0000313" key="3">
    <source>
        <dbReference type="Proteomes" id="UP000016932"/>
    </source>
</evidence>
<dbReference type="EMBL" id="KB446566">
    <property type="protein sequence ID" value="EME77266.1"/>
    <property type="molecule type" value="Genomic_DNA"/>
</dbReference>
<accession>M2ZYS5</accession>
<reference evidence="2 3" key="1">
    <citation type="journal article" date="2012" name="PLoS Pathog.">
        <title>Diverse lifestyles and strategies of plant pathogenesis encoded in the genomes of eighteen Dothideomycetes fungi.</title>
        <authorList>
            <person name="Ohm R.A."/>
            <person name="Feau N."/>
            <person name="Henrissat B."/>
            <person name="Schoch C.L."/>
            <person name="Horwitz B.A."/>
            <person name="Barry K.W."/>
            <person name="Condon B.J."/>
            <person name="Copeland A.C."/>
            <person name="Dhillon B."/>
            <person name="Glaser F."/>
            <person name="Hesse C.N."/>
            <person name="Kosti I."/>
            <person name="LaButti K."/>
            <person name="Lindquist E.A."/>
            <person name="Lucas S."/>
            <person name="Salamov A.A."/>
            <person name="Bradshaw R.E."/>
            <person name="Ciuffetti L."/>
            <person name="Hamelin R.C."/>
            <person name="Kema G.H.J."/>
            <person name="Lawrence C."/>
            <person name="Scott J.A."/>
            <person name="Spatafora J.W."/>
            <person name="Turgeon B.G."/>
            <person name="de Wit P.J.G.M."/>
            <person name="Zhong S."/>
            <person name="Goodwin S.B."/>
            <person name="Grigoriev I.V."/>
        </authorList>
    </citation>
    <scope>NUCLEOTIDE SEQUENCE [LARGE SCALE GENOMIC DNA]</scope>
    <source>
        <strain evidence="2 3">CIRAD86</strain>
    </source>
</reference>
<feature type="compositionally biased region" description="Basic and acidic residues" evidence="1">
    <location>
        <begin position="1"/>
        <end position="10"/>
    </location>
</feature>
<dbReference type="AlphaFoldDB" id="M2ZYS5"/>
<dbReference type="HOGENOM" id="CLU_2559261_0_0_1"/>
<protein>
    <submittedName>
        <fullName evidence="2">Uncharacterized protein</fullName>
    </submittedName>
</protein>
<evidence type="ECO:0000256" key="1">
    <source>
        <dbReference type="SAM" id="MobiDB-lite"/>
    </source>
</evidence>
<evidence type="ECO:0000313" key="2">
    <source>
        <dbReference type="EMBL" id="EME77266.1"/>
    </source>
</evidence>
<dbReference type="RefSeq" id="XP_007932049.1">
    <property type="nucleotide sequence ID" value="XM_007933858.1"/>
</dbReference>
<gene>
    <name evidence="2" type="ORF">MYCFIDRAFT_212676</name>
</gene>
<proteinExistence type="predicted"/>
<sequence>MQAVEKRRDSNAVPRQAHRGHKEKKFFKWFHRRSSGNYIPQLGDRDYFDHARSYDLVEPLMPLLVAGKRPKLYPEPYFGASR</sequence>
<dbReference type="Proteomes" id="UP000016932">
    <property type="component" value="Unassembled WGS sequence"/>
</dbReference>
<name>M2ZYS5_PSEFD</name>
<dbReference type="KEGG" id="pfj:MYCFIDRAFT_212676"/>
<organism evidence="2 3">
    <name type="scientific">Pseudocercospora fijiensis (strain CIRAD86)</name>
    <name type="common">Black leaf streak disease fungus</name>
    <name type="synonym">Mycosphaerella fijiensis</name>
    <dbReference type="NCBI Taxonomy" id="383855"/>
    <lineage>
        <taxon>Eukaryota</taxon>
        <taxon>Fungi</taxon>
        <taxon>Dikarya</taxon>
        <taxon>Ascomycota</taxon>
        <taxon>Pezizomycotina</taxon>
        <taxon>Dothideomycetes</taxon>
        <taxon>Dothideomycetidae</taxon>
        <taxon>Mycosphaerellales</taxon>
        <taxon>Mycosphaerellaceae</taxon>
        <taxon>Pseudocercospora</taxon>
    </lineage>
</organism>
<dbReference type="GeneID" id="19337790"/>
<feature type="region of interest" description="Disordered" evidence="1">
    <location>
        <begin position="1"/>
        <end position="21"/>
    </location>
</feature>
<dbReference type="OrthoDB" id="3641146at2759"/>
<keyword evidence="3" id="KW-1185">Reference proteome</keyword>